<accession>A0A1I3C1G6</accession>
<protein>
    <submittedName>
        <fullName evidence="8">DNA helicase-2 / ATP-dependent DNA helicase PcrA</fullName>
    </submittedName>
</protein>
<sequence length="750" mass="87033">MEQPEKFAEQKRVDETVKKITIERERLLSSLKKTTAQLNEVLRENGQLNVGGDSFDEIVESNISLREQEQRLQIKDFQRSKEEKRAFVLHQMADSPYFGRIDVWDKELEENFSVYLGLSSFAESGQHIVYDWRAPIASLYYEGKLGDNSYQTMDGAVAVNVQLKRQFIIKQAVIETMADTTEVIGDEVLLKVLESNSDSHMKSIVSTIQQEQNAIIRDEKSPVLFVQGVAGSGKTSAIMQRMAYVLYTHRHHLSSKDILMYSPNHLFSEYISQVLPSLGEEDIQRLEFYQFLKPYLPEFTIQRERKSNAITAFKESLSFYKLFEDYVQSLAEKGLQFFPYRLNEETILSKKDLRNLFKKTNKELPLHGQILELQHKLLQKIKRLKEKEKRSESIEKEIETMALDVLQEMEGNGKLLDEENGDTIRAELAQHLVDKHYAKAEKRTQQLGFLNIKLQYLHFLTVVPQLINLAEWGIEVQEWEEHLEQVHHELKQKNIQLCDGVAYYALKRNMLNDDHHTAYRYIFIDEVQDYTSAQVALIHDMYPRAKYTLSGDLNQLIYGNTSVVDNIHQLFPEQVTDVYLKTSYRSSREITQFANHILKDASGIEAYGRSGARPAIGQYKNQSEIFQALLSDIRQHPKEEKKAIICKNQEECQQVYQALHTETAIEWIQKDKGRLDRDLVLLPVSLAKGLEFDAVYCLDANQDQYHTDEDRNILYTICTRAMHRLTILATNELSSFFSSIPAEQLQMLNK</sequence>
<dbReference type="RefSeq" id="WP_092092072.1">
    <property type="nucleotide sequence ID" value="NZ_FOQE01000012.1"/>
</dbReference>
<keyword evidence="1 5" id="KW-0547">Nucleotide-binding</keyword>
<dbReference type="OrthoDB" id="9787585at2"/>
<evidence type="ECO:0000256" key="2">
    <source>
        <dbReference type="ARBA" id="ARBA00022801"/>
    </source>
</evidence>
<keyword evidence="4 5" id="KW-0067">ATP-binding</keyword>
<dbReference type="EMBL" id="FOQE01000012">
    <property type="protein sequence ID" value="SFH68332.1"/>
    <property type="molecule type" value="Genomic_DNA"/>
</dbReference>
<evidence type="ECO:0000313" key="9">
    <source>
        <dbReference type="Proteomes" id="UP000198668"/>
    </source>
</evidence>
<evidence type="ECO:0000259" key="7">
    <source>
        <dbReference type="PROSITE" id="PS51198"/>
    </source>
</evidence>
<dbReference type="PANTHER" id="PTHR11070">
    <property type="entry name" value="UVRD / RECB / PCRA DNA HELICASE FAMILY MEMBER"/>
    <property type="match status" value="1"/>
</dbReference>
<evidence type="ECO:0000256" key="1">
    <source>
        <dbReference type="ARBA" id="ARBA00022741"/>
    </source>
</evidence>
<dbReference type="InterPro" id="IPR000212">
    <property type="entry name" value="DNA_helicase_UvrD/REP"/>
</dbReference>
<keyword evidence="2 5" id="KW-0378">Hydrolase</keyword>
<evidence type="ECO:0000313" key="8">
    <source>
        <dbReference type="EMBL" id="SFH68332.1"/>
    </source>
</evidence>
<dbReference type="InterPro" id="IPR027417">
    <property type="entry name" value="P-loop_NTPase"/>
</dbReference>
<keyword evidence="9" id="KW-1185">Reference proteome</keyword>
<dbReference type="Pfam" id="PF13538">
    <property type="entry name" value="UvrD_C_2"/>
    <property type="match status" value="1"/>
</dbReference>
<evidence type="ECO:0000256" key="5">
    <source>
        <dbReference type="PROSITE-ProRule" id="PRU00560"/>
    </source>
</evidence>
<dbReference type="InterPro" id="IPR014016">
    <property type="entry name" value="UvrD-like_ATP-bd"/>
</dbReference>
<feature type="coiled-coil region" evidence="6">
    <location>
        <begin position="370"/>
        <end position="404"/>
    </location>
</feature>
<dbReference type="InterPro" id="IPR048228">
    <property type="entry name" value="HelD_bacillota"/>
</dbReference>
<reference evidence="8 9" key="1">
    <citation type="submission" date="2016-10" db="EMBL/GenBank/DDBJ databases">
        <authorList>
            <person name="de Groot N.N."/>
        </authorList>
    </citation>
    <scope>NUCLEOTIDE SEQUENCE [LARGE SCALE GENOMIC DNA]</scope>
    <source>
        <strain evidence="8 9">DSM 27630</strain>
    </source>
</reference>
<feature type="binding site" evidence="5">
    <location>
        <begin position="228"/>
        <end position="235"/>
    </location>
    <ligand>
        <name>ATP</name>
        <dbReference type="ChEBI" id="CHEBI:30616"/>
    </ligand>
</feature>
<dbReference type="NCBIfam" id="NF041464">
    <property type="entry name" value="HelD_BACSU"/>
    <property type="match status" value="1"/>
</dbReference>
<dbReference type="GO" id="GO:0043138">
    <property type="term" value="F:3'-5' DNA helicase activity"/>
    <property type="evidence" value="ECO:0007669"/>
    <property type="project" value="TreeGrafter"/>
</dbReference>
<dbReference type="AlphaFoldDB" id="A0A1I3C1G6"/>
<dbReference type="PROSITE" id="PS51198">
    <property type="entry name" value="UVRD_HELICASE_ATP_BIND"/>
    <property type="match status" value="1"/>
</dbReference>
<keyword evidence="3 5" id="KW-0347">Helicase</keyword>
<dbReference type="GO" id="GO:0016787">
    <property type="term" value="F:hydrolase activity"/>
    <property type="evidence" value="ECO:0007669"/>
    <property type="project" value="UniProtKB-UniRule"/>
</dbReference>
<proteinExistence type="predicted"/>
<keyword evidence="6" id="KW-0175">Coiled coil</keyword>
<name>A0A1I3C1G6_9LACT</name>
<feature type="domain" description="UvrD-like helicase ATP-binding" evidence="7">
    <location>
        <begin position="207"/>
        <end position="587"/>
    </location>
</feature>
<dbReference type="Proteomes" id="UP000198668">
    <property type="component" value="Unassembled WGS sequence"/>
</dbReference>
<dbReference type="GO" id="GO:0005524">
    <property type="term" value="F:ATP binding"/>
    <property type="evidence" value="ECO:0007669"/>
    <property type="project" value="UniProtKB-UniRule"/>
</dbReference>
<dbReference type="InterPro" id="IPR027785">
    <property type="entry name" value="UvrD-like_helicase_C"/>
</dbReference>
<dbReference type="GO" id="GO:0005829">
    <property type="term" value="C:cytosol"/>
    <property type="evidence" value="ECO:0007669"/>
    <property type="project" value="TreeGrafter"/>
</dbReference>
<gene>
    <name evidence="8" type="ORF">SAMN04489868_11210</name>
</gene>
<evidence type="ECO:0000256" key="3">
    <source>
        <dbReference type="ARBA" id="ARBA00022806"/>
    </source>
</evidence>
<evidence type="ECO:0000256" key="6">
    <source>
        <dbReference type="SAM" id="Coils"/>
    </source>
</evidence>
<dbReference type="GO" id="GO:0000725">
    <property type="term" value="P:recombinational repair"/>
    <property type="evidence" value="ECO:0007669"/>
    <property type="project" value="TreeGrafter"/>
</dbReference>
<dbReference type="GO" id="GO:0003677">
    <property type="term" value="F:DNA binding"/>
    <property type="evidence" value="ECO:0007669"/>
    <property type="project" value="InterPro"/>
</dbReference>
<organism evidence="8 9">
    <name type="scientific">Pisciglobus halotolerans</name>
    <dbReference type="NCBI Taxonomy" id="745365"/>
    <lineage>
        <taxon>Bacteria</taxon>
        <taxon>Bacillati</taxon>
        <taxon>Bacillota</taxon>
        <taxon>Bacilli</taxon>
        <taxon>Lactobacillales</taxon>
        <taxon>Carnobacteriaceae</taxon>
    </lineage>
</organism>
<evidence type="ECO:0000256" key="4">
    <source>
        <dbReference type="ARBA" id="ARBA00022840"/>
    </source>
</evidence>
<dbReference type="Pfam" id="PF00580">
    <property type="entry name" value="UvrD-helicase"/>
    <property type="match status" value="1"/>
</dbReference>
<dbReference type="SUPFAM" id="SSF52540">
    <property type="entry name" value="P-loop containing nucleoside triphosphate hydrolases"/>
    <property type="match status" value="1"/>
</dbReference>
<dbReference type="Gene3D" id="3.40.50.300">
    <property type="entry name" value="P-loop containing nucleotide triphosphate hydrolases"/>
    <property type="match status" value="2"/>
</dbReference>
<dbReference type="PANTHER" id="PTHR11070:SF17">
    <property type="entry name" value="DNA HELICASE IV"/>
    <property type="match status" value="1"/>
</dbReference>